<dbReference type="InterPro" id="IPR050547">
    <property type="entry name" value="DEAD_box_RNA_helicases"/>
</dbReference>
<dbReference type="PROSITE" id="PS51194">
    <property type="entry name" value="HELICASE_CTER"/>
    <property type="match status" value="1"/>
</dbReference>
<dbReference type="SMART" id="SM00487">
    <property type="entry name" value="DEXDc"/>
    <property type="match status" value="1"/>
</dbReference>
<keyword evidence="1" id="KW-0547">Nucleotide-binding</keyword>
<keyword evidence="2" id="KW-0378">Hydrolase</keyword>
<dbReference type="InterPro" id="IPR014001">
    <property type="entry name" value="Helicase_ATP-bd"/>
</dbReference>
<dbReference type="NCBIfam" id="TIGR01587">
    <property type="entry name" value="cas3_core"/>
    <property type="match status" value="1"/>
</dbReference>
<keyword evidence="4" id="KW-0067">ATP-binding</keyword>
<dbReference type="PANTHER" id="PTHR47963:SF9">
    <property type="entry name" value="CRISPR-ASSOCIATED ENDONUCLEASE_HELICASE CAS3"/>
    <property type="match status" value="1"/>
</dbReference>
<reference evidence="7" key="1">
    <citation type="submission" date="2019-03" db="EMBL/GenBank/DDBJ databases">
        <title>Single cell metagenomics reveals metabolic interactions within the superorganism composed of flagellate Streblomastix strix and complex community of Bacteroidetes bacteria on its surface.</title>
        <authorList>
            <person name="Treitli S.C."/>
            <person name="Kolisko M."/>
            <person name="Husnik F."/>
            <person name="Keeling P."/>
            <person name="Hampl V."/>
        </authorList>
    </citation>
    <scope>NUCLEOTIDE SEQUENCE</scope>
    <source>
        <strain evidence="7">STM</strain>
    </source>
</reference>
<gene>
    <name evidence="7" type="ORF">EZS27_021980</name>
</gene>
<dbReference type="InterPro" id="IPR054712">
    <property type="entry name" value="Cas3-like_dom"/>
</dbReference>
<feature type="non-terminal residue" evidence="7">
    <location>
        <position position="1"/>
    </location>
</feature>
<dbReference type="AlphaFoldDB" id="A0A5J4R5C8"/>
<dbReference type="GO" id="GO:0016787">
    <property type="term" value="F:hydrolase activity"/>
    <property type="evidence" value="ECO:0007669"/>
    <property type="project" value="UniProtKB-KW"/>
</dbReference>
<evidence type="ECO:0000313" key="7">
    <source>
        <dbReference type="EMBL" id="KAA6329196.1"/>
    </source>
</evidence>
<evidence type="ECO:0000256" key="5">
    <source>
        <dbReference type="ARBA" id="ARBA00023118"/>
    </source>
</evidence>
<name>A0A5J4R5C8_9ZZZZ</name>
<dbReference type="InterPro" id="IPR006474">
    <property type="entry name" value="Helicase_Cas3_CRISPR-ass_core"/>
</dbReference>
<dbReference type="Pfam" id="PF00270">
    <property type="entry name" value="DEAD"/>
    <property type="match status" value="1"/>
</dbReference>
<dbReference type="SMART" id="SM00490">
    <property type="entry name" value="HELICc"/>
    <property type="match status" value="1"/>
</dbReference>
<evidence type="ECO:0000259" key="6">
    <source>
        <dbReference type="PROSITE" id="PS51194"/>
    </source>
</evidence>
<comment type="caution">
    <text evidence="7">The sequence shown here is derived from an EMBL/GenBank/DDBJ whole genome shotgun (WGS) entry which is preliminary data.</text>
</comment>
<protein>
    <recommendedName>
        <fullName evidence="6">Helicase C-terminal domain-containing protein</fullName>
    </recommendedName>
</protein>
<dbReference type="InterPro" id="IPR027417">
    <property type="entry name" value="P-loop_NTPase"/>
</dbReference>
<organism evidence="7">
    <name type="scientific">termite gut metagenome</name>
    <dbReference type="NCBI Taxonomy" id="433724"/>
    <lineage>
        <taxon>unclassified sequences</taxon>
        <taxon>metagenomes</taxon>
        <taxon>organismal metagenomes</taxon>
    </lineage>
</organism>
<sequence>FAIPDISFYNRQHELYPLSLIKSDKTKKHTFVKAPTGSGKTDFLLKRCMGRVFYTLPFQASINAMYERVCRDLNGKVDDIRILHSISRLIIDDKNRLEEKVIQDKFGSSIKILTPHQLASIVFGTKGYESILFDLQGCDIILDEIHTYSDMMQSIVLKMVEILNNVNCHIHIGTATMPTPLEHAILNILDKDEIQYVSLENEILETFNRHIVYKGNSFDDFLPQLNNALQADQKVLLVCNRVKNAQSLYGRMVELYPDVDKMLIHSRFKRKDRNRLEKDLKEVFNRSTEACIVVSTQVVEVSLDISFDLMITETAPVDALIQRFGRINRARVEKAKRNYKSVCVIASPEKEGDCKPYSKEVLKRSYEALPDNQILDERNLQQLIDLVYPQIEIIDIDLDTVFADTIWRIKELQHNPKSALLEKLDIDSVACVTQADVEDYKEVTSDEKRMLEIPASYNSVRWKSLDRINDKGTNPYIVPDKAYNENEGLDINLLSPGNYNVEYQML</sequence>
<evidence type="ECO:0000256" key="3">
    <source>
        <dbReference type="ARBA" id="ARBA00022806"/>
    </source>
</evidence>
<accession>A0A5J4R5C8</accession>
<dbReference type="EMBL" id="SNRY01001687">
    <property type="protein sequence ID" value="KAA6329196.1"/>
    <property type="molecule type" value="Genomic_DNA"/>
</dbReference>
<feature type="domain" description="Helicase C-terminal" evidence="6">
    <location>
        <begin position="221"/>
        <end position="381"/>
    </location>
</feature>
<dbReference type="SUPFAM" id="SSF52540">
    <property type="entry name" value="P-loop containing nucleoside triphosphate hydrolases"/>
    <property type="match status" value="1"/>
</dbReference>
<keyword evidence="5" id="KW-0051">Antiviral defense</keyword>
<evidence type="ECO:0000256" key="4">
    <source>
        <dbReference type="ARBA" id="ARBA00022840"/>
    </source>
</evidence>
<dbReference type="GO" id="GO:0003723">
    <property type="term" value="F:RNA binding"/>
    <property type="evidence" value="ECO:0007669"/>
    <property type="project" value="TreeGrafter"/>
</dbReference>
<dbReference type="PANTHER" id="PTHR47963">
    <property type="entry name" value="DEAD-BOX ATP-DEPENDENT RNA HELICASE 47, MITOCHONDRIAL"/>
    <property type="match status" value="1"/>
</dbReference>
<evidence type="ECO:0000256" key="1">
    <source>
        <dbReference type="ARBA" id="ARBA00022741"/>
    </source>
</evidence>
<dbReference type="InterPro" id="IPR011545">
    <property type="entry name" value="DEAD/DEAH_box_helicase_dom"/>
</dbReference>
<dbReference type="Gene3D" id="3.40.50.300">
    <property type="entry name" value="P-loop containing nucleotide triphosphate hydrolases"/>
    <property type="match status" value="2"/>
</dbReference>
<dbReference type="GO" id="GO:0051607">
    <property type="term" value="P:defense response to virus"/>
    <property type="evidence" value="ECO:0007669"/>
    <property type="project" value="UniProtKB-KW"/>
</dbReference>
<evidence type="ECO:0000256" key="2">
    <source>
        <dbReference type="ARBA" id="ARBA00022801"/>
    </source>
</evidence>
<proteinExistence type="predicted"/>
<dbReference type="GO" id="GO:0003724">
    <property type="term" value="F:RNA helicase activity"/>
    <property type="evidence" value="ECO:0007669"/>
    <property type="project" value="TreeGrafter"/>
</dbReference>
<dbReference type="GO" id="GO:0005524">
    <property type="term" value="F:ATP binding"/>
    <property type="evidence" value="ECO:0007669"/>
    <property type="project" value="UniProtKB-KW"/>
</dbReference>
<dbReference type="Pfam" id="PF22590">
    <property type="entry name" value="Cas3-like_C_2"/>
    <property type="match status" value="1"/>
</dbReference>
<keyword evidence="3" id="KW-0347">Helicase</keyword>
<dbReference type="InterPro" id="IPR001650">
    <property type="entry name" value="Helicase_C-like"/>
</dbReference>